<evidence type="ECO:0000256" key="5">
    <source>
        <dbReference type="ARBA" id="ARBA00022603"/>
    </source>
</evidence>
<dbReference type="SUPFAM" id="SSF75217">
    <property type="entry name" value="alpha/beta knot"/>
    <property type="match status" value="1"/>
</dbReference>
<dbReference type="InterPro" id="IPR029026">
    <property type="entry name" value="tRNA_m1G_MTases_N"/>
</dbReference>
<evidence type="ECO:0000256" key="1">
    <source>
        <dbReference type="ARBA" id="ARBA00004496"/>
    </source>
</evidence>
<evidence type="ECO:0000256" key="2">
    <source>
        <dbReference type="ARBA" id="ARBA00005528"/>
    </source>
</evidence>
<dbReference type="PANTHER" id="PTHR30027">
    <property type="entry name" value="RIBOSOMAL RNA SMALL SUBUNIT METHYLTRANSFERASE E"/>
    <property type="match status" value="1"/>
</dbReference>
<feature type="domain" description="Ribosomal RNA small subunit methyltransferase E methyltransferase" evidence="11">
    <location>
        <begin position="76"/>
        <end position="246"/>
    </location>
</feature>
<evidence type="ECO:0000256" key="3">
    <source>
        <dbReference type="ARBA" id="ARBA00022490"/>
    </source>
</evidence>
<sequence>MNILLLSREDETEDKKYKVTDPVRINHIKNVLKKNPSDSIKAGFLNESLGKFKLIHIDQQYILGRYTKLLVPKRRSPSLSLFSAVQRPPTVEKILHLAGTWGIETIKFHTTNLSRNEYLTSPVWKSENLREALRLGMEQGWNVFEPSVSLGFSRPRGNEKTLYTGQFQEELREFSGSLFYLDRKGKRLDFLLSSEKNISNAGFLLGPEPGWSAKEMKRFRELGASPLNVSSAILRSEQALAFLLAQWEFVLKSKGIRK</sequence>
<dbReference type="Gene3D" id="3.40.1280.10">
    <property type="match status" value="1"/>
</dbReference>
<comment type="function">
    <text evidence="8 10">Specifically methylates the N3 position of the uracil ring of uridine 1498 (m3U1498) in 16S rRNA. Acts on the fully assembled 30S ribosomal subunit.</text>
</comment>
<comment type="catalytic activity">
    <reaction evidence="9 10">
        <text>uridine(1498) in 16S rRNA + S-adenosyl-L-methionine = N(3)-methyluridine(1498) in 16S rRNA + S-adenosyl-L-homocysteine + H(+)</text>
        <dbReference type="Rhea" id="RHEA:42920"/>
        <dbReference type="Rhea" id="RHEA-COMP:10283"/>
        <dbReference type="Rhea" id="RHEA-COMP:10284"/>
        <dbReference type="ChEBI" id="CHEBI:15378"/>
        <dbReference type="ChEBI" id="CHEBI:57856"/>
        <dbReference type="ChEBI" id="CHEBI:59789"/>
        <dbReference type="ChEBI" id="CHEBI:65315"/>
        <dbReference type="ChEBI" id="CHEBI:74502"/>
        <dbReference type="EC" id="2.1.1.193"/>
    </reaction>
</comment>
<evidence type="ECO:0000256" key="6">
    <source>
        <dbReference type="ARBA" id="ARBA00022679"/>
    </source>
</evidence>
<dbReference type="EMBL" id="AKWZ02000003">
    <property type="protein sequence ID" value="EPG75445.1"/>
    <property type="molecule type" value="Genomic_DNA"/>
</dbReference>
<protein>
    <recommendedName>
        <fullName evidence="10">Ribosomal RNA small subunit methyltransferase E</fullName>
        <ecNumber evidence="10">2.1.1.193</ecNumber>
    </recommendedName>
</protein>
<keyword evidence="4 10" id="KW-0698">rRNA processing</keyword>
<evidence type="ECO:0000256" key="4">
    <source>
        <dbReference type="ARBA" id="ARBA00022552"/>
    </source>
</evidence>
<comment type="caution">
    <text evidence="12">The sequence shown here is derived from an EMBL/GenBank/DDBJ whole genome shotgun (WGS) entry which is preliminary data.</text>
</comment>
<evidence type="ECO:0000256" key="8">
    <source>
        <dbReference type="ARBA" id="ARBA00025699"/>
    </source>
</evidence>
<evidence type="ECO:0000259" key="11">
    <source>
        <dbReference type="Pfam" id="PF04452"/>
    </source>
</evidence>
<evidence type="ECO:0000256" key="7">
    <source>
        <dbReference type="ARBA" id="ARBA00022691"/>
    </source>
</evidence>
<dbReference type="OrthoDB" id="344692at2"/>
<dbReference type="InterPro" id="IPR046886">
    <property type="entry name" value="RsmE_MTase_dom"/>
</dbReference>
<evidence type="ECO:0000313" key="13">
    <source>
        <dbReference type="Proteomes" id="UP000014540"/>
    </source>
</evidence>
<dbReference type="RefSeq" id="WP_016548533.1">
    <property type="nucleotide sequence ID" value="NZ_AKWZ02000003.1"/>
</dbReference>
<dbReference type="GO" id="GO:0070475">
    <property type="term" value="P:rRNA base methylation"/>
    <property type="evidence" value="ECO:0007669"/>
    <property type="project" value="TreeGrafter"/>
</dbReference>
<comment type="subcellular location">
    <subcellularLocation>
        <location evidence="1 10">Cytoplasm</location>
    </subcellularLocation>
</comment>
<keyword evidence="5 10" id="KW-0489">Methyltransferase</keyword>
<organism evidence="12 13">
    <name type="scientific">Leptospira fainei serovar Hurstbridge str. BUT 6</name>
    <dbReference type="NCBI Taxonomy" id="1193011"/>
    <lineage>
        <taxon>Bacteria</taxon>
        <taxon>Pseudomonadati</taxon>
        <taxon>Spirochaetota</taxon>
        <taxon>Spirochaetia</taxon>
        <taxon>Leptospirales</taxon>
        <taxon>Leptospiraceae</taxon>
        <taxon>Leptospira</taxon>
    </lineage>
</organism>
<dbReference type="InterPro" id="IPR006700">
    <property type="entry name" value="RsmE"/>
</dbReference>
<comment type="similarity">
    <text evidence="2 10">Belongs to the RNA methyltransferase RsmE family.</text>
</comment>
<dbReference type="GO" id="GO:0005737">
    <property type="term" value="C:cytoplasm"/>
    <property type="evidence" value="ECO:0007669"/>
    <property type="project" value="UniProtKB-SubCell"/>
</dbReference>
<dbReference type="NCBIfam" id="TIGR00046">
    <property type="entry name" value="RsmE family RNA methyltransferase"/>
    <property type="match status" value="1"/>
</dbReference>
<dbReference type="GO" id="GO:0070042">
    <property type="term" value="F:rRNA (uridine-N3-)-methyltransferase activity"/>
    <property type="evidence" value="ECO:0007669"/>
    <property type="project" value="TreeGrafter"/>
</dbReference>
<keyword evidence="7 10" id="KW-0949">S-adenosyl-L-methionine</keyword>
<dbReference type="PIRSF" id="PIRSF015601">
    <property type="entry name" value="MTase_slr0722"/>
    <property type="match status" value="1"/>
</dbReference>
<name>S3VG45_9LEPT</name>
<dbReference type="EC" id="2.1.1.193" evidence="10"/>
<keyword evidence="6 10" id="KW-0808">Transferase</keyword>
<dbReference type="Proteomes" id="UP000014540">
    <property type="component" value="Unassembled WGS sequence"/>
</dbReference>
<evidence type="ECO:0000256" key="10">
    <source>
        <dbReference type="PIRNR" id="PIRNR015601"/>
    </source>
</evidence>
<dbReference type="AlphaFoldDB" id="S3VG45"/>
<proteinExistence type="inferred from homology"/>
<accession>S3VG45</accession>
<keyword evidence="3 10" id="KW-0963">Cytoplasm</keyword>
<dbReference type="PANTHER" id="PTHR30027:SF3">
    <property type="entry name" value="16S RRNA (URACIL(1498)-N(3))-METHYLTRANSFERASE"/>
    <property type="match status" value="1"/>
</dbReference>
<gene>
    <name evidence="12" type="ORF">LEP1GSC058_2185</name>
</gene>
<dbReference type="Pfam" id="PF04452">
    <property type="entry name" value="Methyltrans_RNA"/>
    <property type="match status" value="1"/>
</dbReference>
<evidence type="ECO:0000256" key="9">
    <source>
        <dbReference type="ARBA" id="ARBA00047944"/>
    </source>
</evidence>
<evidence type="ECO:0000313" key="12">
    <source>
        <dbReference type="EMBL" id="EPG75445.1"/>
    </source>
</evidence>
<reference evidence="12" key="1">
    <citation type="submission" date="2013-04" db="EMBL/GenBank/DDBJ databases">
        <authorList>
            <person name="Harkins D.M."/>
            <person name="Durkin A.S."/>
            <person name="Selengut J.D."/>
            <person name="Sanka R."/>
            <person name="DePew J."/>
            <person name="Purushe J."/>
            <person name="Ahmed A."/>
            <person name="van der Linden H."/>
            <person name="Goris M.G.A."/>
            <person name="Hartskeerl R.A."/>
            <person name="Vinetz J.M."/>
            <person name="Sutton G.G."/>
            <person name="Nelson W.C."/>
            <person name="Fouts D.E."/>
        </authorList>
    </citation>
    <scope>NUCLEOTIDE SEQUENCE [LARGE SCALE GENOMIC DNA]</scope>
    <source>
        <strain evidence="12">BUT 6</strain>
    </source>
</reference>
<dbReference type="InterPro" id="IPR029028">
    <property type="entry name" value="Alpha/beta_knot_MTases"/>
</dbReference>
<keyword evidence="13" id="KW-1185">Reference proteome</keyword>
<dbReference type="STRING" id="1193011.LEP1GSC058_2185"/>